<protein>
    <recommendedName>
        <fullName evidence="7">Rhodopsin domain-containing protein</fullName>
    </recommendedName>
</protein>
<evidence type="ECO:0000256" key="6">
    <source>
        <dbReference type="SAM" id="Phobius"/>
    </source>
</evidence>
<sequence>MSAGSLSRHAYLAAGTPLIVLCATFVAIRCFMSFRLFKRLLIDDYISIVGLIFVTVAFAMNDLIIRRFLDPTAPHPWLVKLAVVITVVIAFVLWTTKAPILVVYLKIFNVTRWLVYACYATLTLSGIAYICALSPTFMRCHPSSKSIPVEELLRCVSGTTLTGVISGYIALFQDVIILLLPMPSIYGLHLRLSKKLAIGAVFASGILAIAASIVSLYFKYRAHTGESENLARMLCAVIEGTIAVMVGCAPSAKNFWKTFLSPRRYKSTEIPTHMRANISPLKHASQQSEENELRYLP</sequence>
<dbReference type="PANTHER" id="PTHR33048:SF47">
    <property type="entry name" value="INTEGRAL MEMBRANE PROTEIN-RELATED"/>
    <property type="match status" value="1"/>
</dbReference>
<dbReference type="PANTHER" id="PTHR33048">
    <property type="entry name" value="PTH11-LIKE INTEGRAL MEMBRANE PROTEIN (AFU_ORTHOLOGUE AFUA_5G11245)"/>
    <property type="match status" value="1"/>
</dbReference>
<dbReference type="Proteomes" id="UP001338125">
    <property type="component" value="Unassembled WGS sequence"/>
</dbReference>
<evidence type="ECO:0000256" key="3">
    <source>
        <dbReference type="ARBA" id="ARBA00022989"/>
    </source>
</evidence>
<dbReference type="Pfam" id="PF20684">
    <property type="entry name" value="Fung_rhodopsin"/>
    <property type="match status" value="1"/>
</dbReference>
<evidence type="ECO:0000256" key="5">
    <source>
        <dbReference type="ARBA" id="ARBA00038359"/>
    </source>
</evidence>
<dbReference type="InterPro" id="IPR049326">
    <property type="entry name" value="Rhodopsin_dom_fungi"/>
</dbReference>
<evidence type="ECO:0000256" key="4">
    <source>
        <dbReference type="ARBA" id="ARBA00023136"/>
    </source>
</evidence>
<dbReference type="InterPro" id="IPR052337">
    <property type="entry name" value="SAT4-like"/>
</dbReference>
<evidence type="ECO:0000313" key="9">
    <source>
        <dbReference type="Proteomes" id="UP001338125"/>
    </source>
</evidence>
<keyword evidence="3 6" id="KW-1133">Transmembrane helix</keyword>
<proteinExistence type="inferred from homology"/>
<feature type="transmembrane region" description="Helical" evidence="6">
    <location>
        <begin position="230"/>
        <end position="252"/>
    </location>
</feature>
<accession>A0ABR0T1Q2</accession>
<evidence type="ECO:0000259" key="7">
    <source>
        <dbReference type="Pfam" id="PF20684"/>
    </source>
</evidence>
<feature type="transmembrane region" description="Helical" evidence="6">
    <location>
        <begin position="114"/>
        <end position="132"/>
    </location>
</feature>
<gene>
    <name evidence="8" type="ORF">PT974_00318</name>
</gene>
<evidence type="ECO:0000313" key="8">
    <source>
        <dbReference type="EMBL" id="KAK5997950.1"/>
    </source>
</evidence>
<comment type="subcellular location">
    <subcellularLocation>
        <location evidence="1">Membrane</location>
        <topology evidence="1">Multi-pass membrane protein</topology>
    </subcellularLocation>
</comment>
<reference evidence="8 9" key="1">
    <citation type="submission" date="2024-01" db="EMBL/GenBank/DDBJ databases">
        <title>Complete genome of Cladobotryum mycophilum ATHUM6906.</title>
        <authorList>
            <person name="Christinaki A.C."/>
            <person name="Myridakis A.I."/>
            <person name="Kouvelis V.N."/>
        </authorList>
    </citation>
    <scope>NUCLEOTIDE SEQUENCE [LARGE SCALE GENOMIC DNA]</scope>
    <source>
        <strain evidence="8 9">ATHUM6906</strain>
    </source>
</reference>
<dbReference type="EMBL" id="JAVFKD010000001">
    <property type="protein sequence ID" value="KAK5997950.1"/>
    <property type="molecule type" value="Genomic_DNA"/>
</dbReference>
<keyword evidence="9" id="KW-1185">Reference proteome</keyword>
<keyword evidence="4 6" id="KW-0472">Membrane</keyword>
<evidence type="ECO:0000256" key="1">
    <source>
        <dbReference type="ARBA" id="ARBA00004141"/>
    </source>
</evidence>
<feature type="transmembrane region" description="Helical" evidence="6">
    <location>
        <begin position="196"/>
        <end position="218"/>
    </location>
</feature>
<feature type="transmembrane region" description="Helical" evidence="6">
    <location>
        <begin position="46"/>
        <end position="65"/>
    </location>
</feature>
<feature type="transmembrane region" description="Helical" evidence="6">
    <location>
        <begin position="77"/>
        <end position="94"/>
    </location>
</feature>
<name>A0ABR0T1Q2_9HYPO</name>
<organism evidence="8 9">
    <name type="scientific">Cladobotryum mycophilum</name>
    <dbReference type="NCBI Taxonomy" id="491253"/>
    <lineage>
        <taxon>Eukaryota</taxon>
        <taxon>Fungi</taxon>
        <taxon>Dikarya</taxon>
        <taxon>Ascomycota</taxon>
        <taxon>Pezizomycotina</taxon>
        <taxon>Sordariomycetes</taxon>
        <taxon>Hypocreomycetidae</taxon>
        <taxon>Hypocreales</taxon>
        <taxon>Hypocreaceae</taxon>
        <taxon>Cladobotryum</taxon>
    </lineage>
</organism>
<feature type="domain" description="Rhodopsin" evidence="7">
    <location>
        <begin position="29"/>
        <end position="256"/>
    </location>
</feature>
<keyword evidence="2 6" id="KW-0812">Transmembrane</keyword>
<evidence type="ECO:0000256" key="2">
    <source>
        <dbReference type="ARBA" id="ARBA00022692"/>
    </source>
</evidence>
<comment type="similarity">
    <text evidence="5">Belongs to the SAT4 family.</text>
</comment>
<comment type="caution">
    <text evidence="8">The sequence shown here is derived from an EMBL/GenBank/DDBJ whole genome shotgun (WGS) entry which is preliminary data.</text>
</comment>
<feature type="transmembrane region" description="Helical" evidence="6">
    <location>
        <begin position="12"/>
        <end position="34"/>
    </location>
</feature>